<evidence type="ECO:0000313" key="13">
    <source>
        <dbReference type="Proteomes" id="UP000005561"/>
    </source>
</evidence>
<dbReference type="NCBIfam" id="TIGR00594">
    <property type="entry name" value="polc"/>
    <property type="match status" value="1"/>
</dbReference>
<dbReference type="CDD" id="cd12113">
    <property type="entry name" value="PHP_PolIIIA_DnaE3"/>
    <property type="match status" value="1"/>
</dbReference>
<dbReference type="Pfam" id="PF07733">
    <property type="entry name" value="DNA_pol3_alpha"/>
    <property type="match status" value="1"/>
</dbReference>
<evidence type="ECO:0000256" key="8">
    <source>
        <dbReference type="ARBA" id="ARBA00022932"/>
    </source>
</evidence>
<feature type="domain" description="Polymerase/histidinol phosphatase N-terminal" evidence="11">
    <location>
        <begin position="4"/>
        <end position="71"/>
    </location>
</feature>
<evidence type="ECO:0000256" key="9">
    <source>
        <dbReference type="ARBA" id="ARBA00025611"/>
    </source>
</evidence>
<dbReference type="SMART" id="SM00481">
    <property type="entry name" value="POLIIIAc"/>
    <property type="match status" value="1"/>
</dbReference>
<dbReference type="Gene3D" id="1.10.150.870">
    <property type="match status" value="1"/>
</dbReference>
<dbReference type="Pfam" id="PF02811">
    <property type="entry name" value="PHP"/>
    <property type="match status" value="1"/>
</dbReference>
<dbReference type="GO" id="GO:0005737">
    <property type="term" value="C:cytoplasm"/>
    <property type="evidence" value="ECO:0007669"/>
    <property type="project" value="UniProtKB-SubCell"/>
</dbReference>
<dbReference type="Proteomes" id="UP000005561">
    <property type="component" value="Unassembled WGS sequence"/>
</dbReference>
<dbReference type="InterPro" id="IPR016195">
    <property type="entry name" value="Pol/histidinol_Pase-like"/>
</dbReference>
<evidence type="ECO:0000256" key="6">
    <source>
        <dbReference type="ARBA" id="ARBA00022695"/>
    </source>
</evidence>
<dbReference type="InterPro" id="IPR041931">
    <property type="entry name" value="DNA_pol3_alpha_thumb_dom"/>
</dbReference>
<dbReference type="InterPro" id="IPR040982">
    <property type="entry name" value="DNA_pol3_finger"/>
</dbReference>
<dbReference type="CDD" id="cd04485">
    <property type="entry name" value="DnaE_OBF"/>
    <property type="match status" value="1"/>
</dbReference>
<name>C6LDR4_9FIRM</name>
<evidence type="ECO:0000256" key="1">
    <source>
        <dbReference type="ARBA" id="ARBA00004496"/>
    </source>
</evidence>
<keyword evidence="13" id="KW-1185">Reference proteome</keyword>
<dbReference type="SUPFAM" id="SSF89550">
    <property type="entry name" value="PHP domain-like"/>
    <property type="match status" value="1"/>
</dbReference>
<dbReference type="Gene3D" id="3.20.20.140">
    <property type="entry name" value="Metal-dependent hydrolases"/>
    <property type="match status" value="1"/>
</dbReference>
<dbReference type="PANTHER" id="PTHR32294:SF0">
    <property type="entry name" value="DNA POLYMERASE III SUBUNIT ALPHA"/>
    <property type="match status" value="1"/>
</dbReference>
<protein>
    <recommendedName>
        <fullName evidence="4">DNA polymerase III subunit alpha</fullName>
        <ecNumber evidence="3">2.7.7.7</ecNumber>
    </recommendedName>
</protein>
<dbReference type="STRING" id="168384.SAMN05660368_01088"/>
<comment type="caution">
    <text evidence="12">The sequence shown here is derived from an EMBL/GenBank/DDBJ whole genome shotgun (WGS) entry which is preliminary data.</text>
</comment>
<dbReference type="GO" id="GO:0006260">
    <property type="term" value="P:DNA replication"/>
    <property type="evidence" value="ECO:0007669"/>
    <property type="project" value="UniProtKB-KW"/>
</dbReference>
<comment type="function">
    <text evidence="9">DNA polymerase III is a complex, multichain enzyme responsible for most of the replicative synthesis in bacteria. This DNA polymerase also exhibits 3' to 5' exonuclease activity. The alpha chain is the DNA polymerase.</text>
</comment>
<dbReference type="InterPro" id="IPR029460">
    <property type="entry name" value="DNAPol_HHH"/>
</dbReference>
<dbReference type="NCBIfam" id="NF004226">
    <property type="entry name" value="PRK05673.1"/>
    <property type="match status" value="1"/>
</dbReference>
<dbReference type="InterPro" id="IPR004365">
    <property type="entry name" value="NA-bd_OB_tRNA"/>
</dbReference>
<keyword evidence="8" id="KW-0239">DNA-directed DNA polymerase</keyword>
<gene>
    <name evidence="12" type="ORF">BRYFOR_06763</name>
</gene>
<dbReference type="GO" id="GO:0008408">
    <property type="term" value="F:3'-5' exonuclease activity"/>
    <property type="evidence" value="ECO:0007669"/>
    <property type="project" value="InterPro"/>
</dbReference>
<dbReference type="Pfam" id="PF17657">
    <property type="entry name" value="DNA_pol3_finger"/>
    <property type="match status" value="1"/>
</dbReference>
<evidence type="ECO:0000256" key="3">
    <source>
        <dbReference type="ARBA" id="ARBA00012417"/>
    </source>
</evidence>
<dbReference type="eggNOG" id="COG0587">
    <property type="taxonomic scope" value="Bacteria"/>
</dbReference>
<evidence type="ECO:0000256" key="7">
    <source>
        <dbReference type="ARBA" id="ARBA00022705"/>
    </source>
</evidence>
<comment type="catalytic activity">
    <reaction evidence="10">
        <text>DNA(n) + a 2'-deoxyribonucleoside 5'-triphosphate = DNA(n+1) + diphosphate</text>
        <dbReference type="Rhea" id="RHEA:22508"/>
        <dbReference type="Rhea" id="RHEA-COMP:17339"/>
        <dbReference type="Rhea" id="RHEA-COMP:17340"/>
        <dbReference type="ChEBI" id="CHEBI:33019"/>
        <dbReference type="ChEBI" id="CHEBI:61560"/>
        <dbReference type="ChEBI" id="CHEBI:173112"/>
        <dbReference type="EC" id="2.7.7.7"/>
    </reaction>
</comment>
<keyword evidence="7" id="KW-0235">DNA replication</keyword>
<evidence type="ECO:0000256" key="2">
    <source>
        <dbReference type="ARBA" id="ARBA00009496"/>
    </source>
</evidence>
<dbReference type="Pfam" id="PF01336">
    <property type="entry name" value="tRNA_anti-codon"/>
    <property type="match status" value="1"/>
</dbReference>
<proteinExistence type="inferred from homology"/>
<dbReference type="InterPro" id="IPR011708">
    <property type="entry name" value="DNA_pol3_alpha_NTPase_dom"/>
</dbReference>
<evidence type="ECO:0000256" key="5">
    <source>
        <dbReference type="ARBA" id="ARBA00022679"/>
    </source>
</evidence>
<comment type="similarity">
    <text evidence="2">Belongs to the DNA polymerase type-C family. DnaE subfamily.</text>
</comment>
<accession>C6LDR4</accession>
<dbReference type="EC" id="2.7.7.7" evidence="3"/>
<dbReference type="AlphaFoldDB" id="C6LDR4"/>
<dbReference type="RefSeq" id="WP_006861556.1">
    <property type="nucleotide sequence ID" value="NZ_ACCL02000007.1"/>
</dbReference>
<evidence type="ECO:0000259" key="11">
    <source>
        <dbReference type="SMART" id="SM00481"/>
    </source>
</evidence>
<evidence type="ECO:0000256" key="4">
    <source>
        <dbReference type="ARBA" id="ARBA00019114"/>
    </source>
</evidence>
<comment type="subcellular location">
    <subcellularLocation>
        <location evidence="1">Cytoplasm</location>
    </subcellularLocation>
</comment>
<dbReference type="GO" id="GO:0003676">
    <property type="term" value="F:nucleic acid binding"/>
    <property type="evidence" value="ECO:0007669"/>
    <property type="project" value="InterPro"/>
</dbReference>
<dbReference type="GO" id="GO:0003887">
    <property type="term" value="F:DNA-directed DNA polymerase activity"/>
    <property type="evidence" value="ECO:0007669"/>
    <property type="project" value="UniProtKB-KW"/>
</dbReference>
<reference evidence="12" key="1">
    <citation type="submission" date="2009-07" db="EMBL/GenBank/DDBJ databases">
        <authorList>
            <person name="Weinstock G."/>
            <person name="Sodergren E."/>
            <person name="Clifton S."/>
            <person name="Fulton L."/>
            <person name="Fulton B."/>
            <person name="Courtney L."/>
            <person name="Fronick C."/>
            <person name="Harrison M."/>
            <person name="Strong C."/>
            <person name="Farmer C."/>
            <person name="Delahaunty K."/>
            <person name="Markovic C."/>
            <person name="Hall O."/>
            <person name="Minx P."/>
            <person name="Tomlinson C."/>
            <person name="Mitreva M."/>
            <person name="Nelson J."/>
            <person name="Hou S."/>
            <person name="Wollam A."/>
            <person name="Pepin K.H."/>
            <person name="Johnson M."/>
            <person name="Bhonagiri V."/>
            <person name="Nash W.E."/>
            <person name="Warren W."/>
            <person name="Chinwalla A."/>
            <person name="Mardis E.R."/>
            <person name="Wilson R.K."/>
        </authorList>
    </citation>
    <scope>NUCLEOTIDE SEQUENCE [LARGE SCALE GENOMIC DNA]</scope>
    <source>
        <strain evidence="12">DSM 14469</strain>
    </source>
</reference>
<keyword evidence="6 12" id="KW-0548">Nucleotidyltransferase</keyword>
<dbReference type="NCBIfam" id="NF005298">
    <property type="entry name" value="PRK06826.1"/>
    <property type="match status" value="1"/>
</dbReference>
<dbReference type="Gene3D" id="1.10.10.1600">
    <property type="entry name" value="Bacterial DNA polymerase III alpha subunit, thumb domain"/>
    <property type="match status" value="1"/>
</dbReference>
<organism evidence="12 13">
    <name type="scientific">Marvinbryantia formatexigens DSM 14469</name>
    <dbReference type="NCBI Taxonomy" id="478749"/>
    <lineage>
        <taxon>Bacteria</taxon>
        <taxon>Bacillati</taxon>
        <taxon>Bacillota</taxon>
        <taxon>Clostridia</taxon>
        <taxon>Lachnospirales</taxon>
        <taxon>Lachnospiraceae</taxon>
        <taxon>Marvinbryantia</taxon>
    </lineage>
</organism>
<evidence type="ECO:0000313" key="12">
    <source>
        <dbReference type="EMBL" id="EET61118.1"/>
    </source>
</evidence>
<evidence type="ECO:0000256" key="10">
    <source>
        <dbReference type="ARBA" id="ARBA00049244"/>
    </source>
</evidence>
<dbReference type="InterPro" id="IPR004805">
    <property type="entry name" value="DnaE2/DnaE/PolC"/>
</dbReference>
<dbReference type="Pfam" id="PF14579">
    <property type="entry name" value="HHH_6"/>
    <property type="match status" value="1"/>
</dbReference>
<dbReference type="EMBL" id="ACCL02000007">
    <property type="protein sequence ID" value="EET61118.1"/>
    <property type="molecule type" value="Genomic_DNA"/>
</dbReference>
<dbReference type="InterPro" id="IPR003141">
    <property type="entry name" value="Pol/His_phosphatase_N"/>
</dbReference>
<keyword evidence="5 12" id="KW-0808">Transferase</keyword>
<sequence>MNFTHLHVHTEYSLLDGSNKIKEYVARVKELGMNSAAITDHGAMYGVIDFYRAARAEGIKPILGCEVYVAPNSRFDRENTGGEDRYYHLVLLAENNTGYANLIKIVSAGFVEGYYYKPRVDKELLRQYHEGIIALSACLAGEIPRYLVRGLYEEGKKVALEYQEIFGKGNFFLELQDHGIANQQIVNQQLLRMSAETGIELVATNDVHYTLASDAEPHDILLCIQTGKKLQDEDRMRYEGGQYYVKSPEEMAQLFPYALQALENTQKIADRCNVEIEFGVTKLPRFDVPEGYTSWEYLNKLCFDGLALRYPPEQAEELKERLNYELGIIQKMGYVDYFLIVWDFIRYARDHDISVGPGRGSAAGSLVSYTLGITKLDPIKYNLLFERFLNPERVSMPDIDIDFCFERRQEVIDYVVRKYGKDRVVQIVTFGTLAARGVIRDVGRVMDIPYSVVDSVAKMVPQELNITLDKALQENSELRKIYEEDPQMHRLIDMAKRLEGLPRHTSMHAAGVVICQKAADEYVPLSRGSDGSITTQFTMTTLEELGLLKMDFLGLRTLTVIQDAVKLVQKDTGVLLDMDKIDYDDKAVLNSLGTGKTDGVFQLESAGMQNFMKELKPQSLEDLIAGISLYRPGPMDFIPQYIRGKNHPETITYDCPQLKPILEPTYGCIVYQEQVMQIVRDLGGYTLGRSDLLRRAMSKKKASVMEKERRNFVYGNEEEGVPGCIKNGISEQVANKIYDDMIDFAKYAFNKSHAAAYAVVSYQTAWLKYYYPLEFMASLMTSVIDNPPKVAAYHMTCRKMGIEILPPDVNCGEGGFSVENGKIRYGLSAIKSIGRPVIAALVEEREKNGRYTSLKNLVERMSGKDINKRTLESFIKSGALDSLGATRRQMMTVYSQVCDAVNQERKTSLAGQMSLFDFVGEEEKKHYEISMPDVGEYEKEQLLAYEKEVLGFYVSGHPLEAYEELWRKRITNVTTDFQPDEETGIPLVQDQSRVTVGGMITAKTIKYTKTNKTMAFLTLEDLLGTVEVVVFPRDYEKNRSLLNTDEKVFITGRVSAEDDKASKLICESMTSFSDITKEIWIQFPDMASYQAGEQEMYRILRGSDGRDRVAIYVRSPRSVKKLSENWAVNADAELLAALAEKFGSENVKTI</sequence>
<dbReference type="InterPro" id="IPR004013">
    <property type="entry name" value="PHP_dom"/>
</dbReference>
<dbReference type="PANTHER" id="PTHR32294">
    <property type="entry name" value="DNA POLYMERASE III SUBUNIT ALPHA"/>
    <property type="match status" value="1"/>
</dbReference>
<dbReference type="OrthoDB" id="9803237at2"/>